<feature type="transmembrane region" description="Helical" evidence="1">
    <location>
        <begin position="110"/>
        <end position="128"/>
    </location>
</feature>
<keyword evidence="1" id="KW-0812">Transmembrane</keyword>
<dbReference type="AlphaFoldDB" id="A0AA39PYR6"/>
<feature type="transmembrane region" description="Helical" evidence="1">
    <location>
        <begin position="18"/>
        <end position="43"/>
    </location>
</feature>
<feature type="transmembrane region" description="Helical" evidence="1">
    <location>
        <begin position="272"/>
        <end position="291"/>
    </location>
</feature>
<evidence type="ECO:0000313" key="4">
    <source>
        <dbReference type="Proteomes" id="UP001175228"/>
    </source>
</evidence>
<name>A0AA39PYR6_9AGAR</name>
<feature type="transmembrane region" description="Helical" evidence="1">
    <location>
        <begin position="69"/>
        <end position="90"/>
    </location>
</feature>
<gene>
    <name evidence="3" type="ORF">EDD18DRAFT_429764</name>
</gene>
<dbReference type="PANTHER" id="PTHR40465:SF1">
    <property type="entry name" value="DUF6534 DOMAIN-CONTAINING PROTEIN"/>
    <property type="match status" value="1"/>
</dbReference>
<feature type="domain" description="DUF6534" evidence="2">
    <location>
        <begin position="188"/>
        <end position="294"/>
    </location>
</feature>
<evidence type="ECO:0000256" key="1">
    <source>
        <dbReference type="SAM" id="Phobius"/>
    </source>
</evidence>
<evidence type="ECO:0000259" key="2">
    <source>
        <dbReference type="Pfam" id="PF20152"/>
    </source>
</evidence>
<protein>
    <recommendedName>
        <fullName evidence="2">DUF6534 domain-containing protein</fullName>
    </recommendedName>
</protein>
<dbReference type="EMBL" id="JAUEPU010000026">
    <property type="protein sequence ID" value="KAK0493068.1"/>
    <property type="molecule type" value="Genomic_DNA"/>
</dbReference>
<proteinExistence type="predicted"/>
<keyword evidence="4" id="KW-1185">Reference proteome</keyword>
<organism evidence="3 4">
    <name type="scientific">Armillaria luteobubalina</name>
    <dbReference type="NCBI Taxonomy" id="153913"/>
    <lineage>
        <taxon>Eukaryota</taxon>
        <taxon>Fungi</taxon>
        <taxon>Dikarya</taxon>
        <taxon>Basidiomycota</taxon>
        <taxon>Agaricomycotina</taxon>
        <taxon>Agaricomycetes</taxon>
        <taxon>Agaricomycetidae</taxon>
        <taxon>Agaricales</taxon>
        <taxon>Marasmiineae</taxon>
        <taxon>Physalacriaceae</taxon>
        <taxon>Armillaria</taxon>
    </lineage>
</organism>
<keyword evidence="1" id="KW-1133">Transmembrane helix</keyword>
<dbReference type="InterPro" id="IPR045339">
    <property type="entry name" value="DUF6534"/>
</dbReference>
<evidence type="ECO:0000313" key="3">
    <source>
        <dbReference type="EMBL" id="KAK0493068.1"/>
    </source>
</evidence>
<comment type="caution">
    <text evidence="3">The sequence shown here is derived from an EMBL/GenBank/DDBJ whole genome shotgun (WGS) entry which is preliminary data.</text>
</comment>
<feature type="transmembrane region" description="Helical" evidence="1">
    <location>
        <begin position="140"/>
        <end position="161"/>
    </location>
</feature>
<feature type="transmembrane region" description="Helical" evidence="1">
    <location>
        <begin position="243"/>
        <end position="266"/>
    </location>
</feature>
<accession>A0AA39PYR6</accession>
<dbReference type="Proteomes" id="UP001175228">
    <property type="component" value="Unassembled WGS sequence"/>
</dbReference>
<keyword evidence="1" id="KW-0472">Membrane</keyword>
<sequence length="371" mass="40937">MQPVPAGYPIEKLSGPLIVAYLLHWGLFGTLSVQLCTVLGIALHEAVSNSFSLDLYYLAFPKDRRFTKYLVYGIYIVELAQTMLVTHDAFAMFGYGFGDIEALTNMHFDWLTVPIMSGFVACVGQVFYAYRIFVLSKSPIVPLFVTCVSLTSTVAAIITGAYSFEAGNVLKLNNRRTSIAVGIWCGASALCDIIIAICMTYYLMRSDTGFRRTRLLVTKLIRLTVETGSVTGMYFETPATFTIVAKITSPTSAVVALLNLILFFGFPHQTFYGTPALIMPKLYANTVYMVLNSRIRIMGGRDTYISSTDQSITSTMIRDTNSQSSQGTRRTGGMHGRAPVVAITKEVFNDDFEMGRMNDEPQGKSMGYNAA</sequence>
<feature type="transmembrane region" description="Helical" evidence="1">
    <location>
        <begin position="181"/>
        <end position="204"/>
    </location>
</feature>
<dbReference type="Pfam" id="PF20152">
    <property type="entry name" value="DUF6534"/>
    <property type="match status" value="1"/>
</dbReference>
<reference evidence="3" key="1">
    <citation type="submission" date="2023-06" db="EMBL/GenBank/DDBJ databases">
        <authorList>
            <consortium name="Lawrence Berkeley National Laboratory"/>
            <person name="Ahrendt S."/>
            <person name="Sahu N."/>
            <person name="Indic B."/>
            <person name="Wong-Bajracharya J."/>
            <person name="Merenyi Z."/>
            <person name="Ke H.-M."/>
            <person name="Monk M."/>
            <person name="Kocsube S."/>
            <person name="Drula E."/>
            <person name="Lipzen A."/>
            <person name="Balint B."/>
            <person name="Henrissat B."/>
            <person name="Andreopoulos B."/>
            <person name="Martin F.M."/>
            <person name="Harder C.B."/>
            <person name="Rigling D."/>
            <person name="Ford K.L."/>
            <person name="Foster G.D."/>
            <person name="Pangilinan J."/>
            <person name="Papanicolaou A."/>
            <person name="Barry K."/>
            <person name="LaButti K."/>
            <person name="Viragh M."/>
            <person name="Koriabine M."/>
            <person name="Yan M."/>
            <person name="Riley R."/>
            <person name="Champramary S."/>
            <person name="Plett K.L."/>
            <person name="Tsai I.J."/>
            <person name="Slot J."/>
            <person name="Sipos G."/>
            <person name="Plett J."/>
            <person name="Nagy L.G."/>
            <person name="Grigoriev I.V."/>
        </authorList>
    </citation>
    <scope>NUCLEOTIDE SEQUENCE</scope>
    <source>
        <strain evidence="3">HWK02</strain>
    </source>
</reference>
<dbReference type="PANTHER" id="PTHR40465">
    <property type="entry name" value="CHROMOSOME 1, WHOLE GENOME SHOTGUN SEQUENCE"/>
    <property type="match status" value="1"/>
</dbReference>